<evidence type="ECO:0000313" key="3">
    <source>
        <dbReference type="Proteomes" id="UP001168821"/>
    </source>
</evidence>
<protein>
    <submittedName>
        <fullName evidence="2">Uncharacterized protein</fullName>
    </submittedName>
</protein>
<name>A0AA38MB36_9CUCU</name>
<gene>
    <name evidence="2" type="ORF">Zmor_021134</name>
</gene>
<dbReference type="EMBL" id="JALNTZ010000006">
    <property type="protein sequence ID" value="KAJ3649387.1"/>
    <property type="molecule type" value="Genomic_DNA"/>
</dbReference>
<dbReference type="AlphaFoldDB" id="A0AA38MB36"/>
<feature type="transmembrane region" description="Helical" evidence="1">
    <location>
        <begin position="69"/>
        <end position="93"/>
    </location>
</feature>
<feature type="transmembrane region" description="Helical" evidence="1">
    <location>
        <begin position="41"/>
        <end position="62"/>
    </location>
</feature>
<evidence type="ECO:0000313" key="2">
    <source>
        <dbReference type="EMBL" id="KAJ3649387.1"/>
    </source>
</evidence>
<feature type="transmembrane region" description="Helical" evidence="1">
    <location>
        <begin position="99"/>
        <end position="119"/>
    </location>
</feature>
<feature type="transmembrane region" description="Helical" evidence="1">
    <location>
        <begin position="12"/>
        <end position="35"/>
    </location>
</feature>
<keyword evidence="1" id="KW-0472">Membrane</keyword>
<evidence type="ECO:0000256" key="1">
    <source>
        <dbReference type="SAM" id="Phobius"/>
    </source>
</evidence>
<dbReference type="Proteomes" id="UP001168821">
    <property type="component" value="Unassembled WGS sequence"/>
</dbReference>
<sequence length="162" mass="17823">MTIFFLSLRTESLLGAAIIIIFAAVKTALISIYPFPEAPQTVVVLNIVIQTLGALILIVGVLKEDRVCIITFLCFNICGIIIQALGLLTQYYVLSDEKVKLSLVIVLVMEHVPLIYMIPTGVDMYKAVRAAHMRLADSLSTSRAHERMVHPPNSNYIPGIGL</sequence>
<keyword evidence="3" id="KW-1185">Reference proteome</keyword>
<keyword evidence="1" id="KW-1133">Transmembrane helix</keyword>
<keyword evidence="1" id="KW-0812">Transmembrane</keyword>
<accession>A0AA38MB36</accession>
<proteinExistence type="predicted"/>
<comment type="caution">
    <text evidence="2">The sequence shown here is derived from an EMBL/GenBank/DDBJ whole genome shotgun (WGS) entry which is preliminary data.</text>
</comment>
<organism evidence="2 3">
    <name type="scientific">Zophobas morio</name>
    <dbReference type="NCBI Taxonomy" id="2755281"/>
    <lineage>
        <taxon>Eukaryota</taxon>
        <taxon>Metazoa</taxon>
        <taxon>Ecdysozoa</taxon>
        <taxon>Arthropoda</taxon>
        <taxon>Hexapoda</taxon>
        <taxon>Insecta</taxon>
        <taxon>Pterygota</taxon>
        <taxon>Neoptera</taxon>
        <taxon>Endopterygota</taxon>
        <taxon>Coleoptera</taxon>
        <taxon>Polyphaga</taxon>
        <taxon>Cucujiformia</taxon>
        <taxon>Tenebrionidae</taxon>
        <taxon>Zophobas</taxon>
    </lineage>
</organism>
<reference evidence="2" key="1">
    <citation type="journal article" date="2023" name="G3 (Bethesda)">
        <title>Whole genome assemblies of Zophobas morio and Tenebrio molitor.</title>
        <authorList>
            <person name="Kaur S."/>
            <person name="Stinson S.A."/>
            <person name="diCenzo G.C."/>
        </authorList>
    </citation>
    <scope>NUCLEOTIDE SEQUENCE</scope>
    <source>
        <strain evidence="2">QUZm001</strain>
    </source>
</reference>